<evidence type="ECO:0000313" key="2">
    <source>
        <dbReference type="Proteomes" id="UP001439008"/>
    </source>
</evidence>
<sequence length="244" mass="28655">MLCKSDDHRFICKNNTSNNPLNCCPFITISFISGMTIIDSFSFTKNKLKSAIFAKLSKSEQTPKTLKKLFLNPSFLLVFIIKRIVDSEKTTEIELMLSSRTFSERGAQMRSREDKTPAQMTMQIAICAKNLSTEWARRRRNMEEREREFVTAKTMLIEMAPRLKANSMALRMQKHQDSRRKNEMNANKCRRRRVSVLEQVPPRRMIQNIKETVKNIVRKTKKSGWAIFSDLVNFIFERIRKTKF</sequence>
<proteinExistence type="predicted"/>
<evidence type="ECO:0000313" key="1">
    <source>
        <dbReference type="EMBL" id="MES1922695.1"/>
    </source>
</evidence>
<accession>A0ABV2ASQ7</accession>
<organism evidence="1 2">
    <name type="scientific">Bonamia ostreae</name>
    <dbReference type="NCBI Taxonomy" id="126728"/>
    <lineage>
        <taxon>Eukaryota</taxon>
        <taxon>Sar</taxon>
        <taxon>Rhizaria</taxon>
        <taxon>Endomyxa</taxon>
        <taxon>Ascetosporea</taxon>
        <taxon>Haplosporida</taxon>
        <taxon>Bonamia</taxon>
    </lineage>
</organism>
<keyword evidence="2" id="KW-1185">Reference proteome</keyword>
<reference evidence="1 2" key="1">
    <citation type="journal article" date="2024" name="BMC Biol.">
        <title>Comparative genomics of Ascetosporea gives new insight into the evolutionary basis for animal parasitism in Rhizaria.</title>
        <authorList>
            <person name="Hiltunen Thoren M."/>
            <person name="Onut-Brannstrom I."/>
            <person name="Alfjorden A."/>
            <person name="Peckova H."/>
            <person name="Swords F."/>
            <person name="Hooper C."/>
            <person name="Holzer A.S."/>
            <person name="Bass D."/>
            <person name="Burki F."/>
        </authorList>
    </citation>
    <scope>NUCLEOTIDE SEQUENCE [LARGE SCALE GENOMIC DNA]</scope>
    <source>
        <strain evidence="1">20-A016</strain>
    </source>
</reference>
<name>A0ABV2ASQ7_9EUKA</name>
<gene>
    <name evidence="1" type="ORF">MHBO_004219</name>
</gene>
<protein>
    <submittedName>
        <fullName evidence="1">Uncharacterized protein</fullName>
    </submittedName>
</protein>
<comment type="caution">
    <text evidence="1">The sequence shown here is derived from an EMBL/GenBank/DDBJ whole genome shotgun (WGS) entry which is preliminary data.</text>
</comment>
<dbReference type="EMBL" id="JBDODL010003454">
    <property type="protein sequence ID" value="MES1922695.1"/>
    <property type="molecule type" value="Genomic_DNA"/>
</dbReference>
<dbReference type="Proteomes" id="UP001439008">
    <property type="component" value="Unassembled WGS sequence"/>
</dbReference>